<proteinExistence type="predicted"/>
<organism evidence="2 3">
    <name type="scientific">Aldrovandia affinis</name>
    <dbReference type="NCBI Taxonomy" id="143900"/>
    <lineage>
        <taxon>Eukaryota</taxon>
        <taxon>Metazoa</taxon>
        <taxon>Chordata</taxon>
        <taxon>Craniata</taxon>
        <taxon>Vertebrata</taxon>
        <taxon>Euteleostomi</taxon>
        <taxon>Actinopterygii</taxon>
        <taxon>Neopterygii</taxon>
        <taxon>Teleostei</taxon>
        <taxon>Notacanthiformes</taxon>
        <taxon>Halosauridae</taxon>
        <taxon>Aldrovandia</taxon>
    </lineage>
</organism>
<evidence type="ECO:0000313" key="2">
    <source>
        <dbReference type="EMBL" id="KAJ8403402.1"/>
    </source>
</evidence>
<accession>A0AAD7SJT4</accession>
<evidence type="ECO:0000256" key="1">
    <source>
        <dbReference type="SAM" id="MobiDB-lite"/>
    </source>
</evidence>
<sequence>MAAGDVGFFLSPERFVHRGSRVTREEAIAVPETTGGGRGSAAAVIQREPRWSTVREGGGGDCSSRFPGERGEKILVRRRGASHRAHASTALLQKGTLRMGFQIESGKKVTAGPYTEEEPAVKSSSSPFQ</sequence>
<keyword evidence="3" id="KW-1185">Reference proteome</keyword>
<gene>
    <name evidence="2" type="ORF">AAFF_G00351740</name>
</gene>
<dbReference type="EMBL" id="JAINUG010000058">
    <property type="protein sequence ID" value="KAJ8403402.1"/>
    <property type="molecule type" value="Genomic_DNA"/>
</dbReference>
<dbReference type="Proteomes" id="UP001221898">
    <property type="component" value="Unassembled WGS sequence"/>
</dbReference>
<name>A0AAD7SJT4_9TELE</name>
<reference evidence="2" key="1">
    <citation type="journal article" date="2023" name="Science">
        <title>Genome structures resolve the early diversification of teleost fishes.</title>
        <authorList>
            <person name="Parey E."/>
            <person name="Louis A."/>
            <person name="Montfort J."/>
            <person name="Bouchez O."/>
            <person name="Roques C."/>
            <person name="Iampietro C."/>
            <person name="Lluch J."/>
            <person name="Castinel A."/>
            <person name="Donnadieu C."/>
            <person name="Desvignes T."/>
            <person name="Floi Bucao C."/>
            <person name="Jouanno E."/>
            <person name="Wen M."/>
            <person name="Mejri S."/>
            <person name="Dirks R."/>
            <person name="Jansen H."/>
            <person name="Henkel C."/>
            <person name="Chen W.J."/>
            <person name="Zahm M."/>
            <person name="Cabau C."/>
            <person name="Klopp C."/>
            <person name="Thompson A.W."/>
            <person name="Robinson-Rechavi M."/>
            <person name="Braasch I."/>
            <person name="Lecointre G."/>
            <person name="Bobe J."/>
            <person name="Postlethwait J.H."/>
            <person name="Berthelot C."/>
            <person name="Roest Crollius H."/>
            <person name="Guiguen Y."/>
        </authorList>
    </citation>
    <scope>NUCLEOTIDE SEQUENCE</scope>
    <source>
        <strain evidence="2">NC1722</strain>
    </source>
</reference>
<evidence type="ECO:0000313" key="3">
    <source>
        <dbReference type="Proteomes" id="UP001221898"/>
    </source>
</evidence>
<feature type="region of interest" description="Disordered" evidence="1">
    <location>
        <begin position="107"/>
        <end position="129"/>
    </location>
</feature>
<protein>
    <submittedName>
        <fullName evidence="2">Uncharacterized protein</fullName>
    </submittedName>
</protein>
<comment type="caution">
    <text evidence="2">The sequence shown here is derived from an EMBL/GenBank/DDBJ whole genome shotgun (WGS) entry which is preliminary data.</text>
</comment>
<dbReference type="AlphaFoldDB" id="A0AAD7SJT4"/>